<dbReference type="PANTHER" id="PTHR47962:SF5">
    <property type="entry name" value="ATP-DEPENDENT HELICASE LHR-RELATED"/>
    <property type="match status" value="1"/>
</dbReference>
<dbReference type="CDD" id="cd17923">
    <property type="entry name" value="DEXHc_Hrq1-like"/>
    <property type="match status" value="1"/>
</dbReference>
<dbReference type="OrthoDB" id="9774462at2"/>
<dbReference type="Gene3D" id="3.40.960.10">
    <property type="entry name" value="VSR Endonuclease"/>
    <property type="match status" value="1"/>
</dbReference>
<dbReference type="SUPFAM" id="SSF52540">
    <property type="entry name" value="P-loop containing nucleoside triphosphate hydrolases"/>
    <property type="match status" value="2"/>
</dbReference>
<keyword evidence="2" id="KW-0067">ATP-binding</keyword>
<comment type="caution">
    <text evidence="5">The sequence shown here is derived from an EMBL/GenBank/DDBJ whole genome shotgun (WGS) entry which is preliminary data.</text>
</comment>
<accession>A0A139XHB5</accession>
<dbReference type="PANTHER" id="PTHR47962">
    <property type="entry name" value="ATP-DEPENDENT HELICASE LHR-RELATED-RELATED"/>
    <property type="match status" value="1"/>
</dbReference>
<dbReference type="InterPro" id="IPR018973">
    <property type="entry name" value="MZB"/>
</dbReference>
<dbReference type="Gene3D" id="3.40.50.300">
    <property type="entry name" value="P-loop containing nucleotide triphosphate hydrolases"/>
    <property type="match status" value="2"/>
</dbReference>
<dbReference type="Pfam" id="PF09369">
    <property type="entry name" value="MZB"/>
    <property type="match status" value="1"/>
</dbReference>
<evidence type="ECO:0000313" key="5">
    <source>
        <dbReference type="EMBL" id="KYC44084.1"/>
    </source>
</evidence>
<dbReference type="GO" id="GO:0005524">
    <property type="term" value="F:ATP binding"/>
    <property type="evidence" value="ECO:0007669"/>
    <property type="project" value="UniProtKB-KW"/>
</dbReference>
<dbReference type="InterPro" id="IPR052511">
    <property type="entry name" value="ATP-dep_Helicase"/>
</dbReference>
<dbReference type="GO" id="GO:0016887">
    <property type="term" value="F:ATP hydrolysis activity"/>
    <property type="evidence" value="ECO:0007669"/>
    <property type="project" value="TreeGrafter"/>
</dbReference>
<keyword evidence="1" id="KW-0547">Nucleotide-binding</keyword>
<keyword evidence="6" id="KW-1185">Reference proteome</keyword>
<evidence type="ECO:0000313" key="6">
    <source>
        <dbReference type="Proteomes" id="UP000076925"/>
    </source>
</evidence>
<organism evidence="5 6">
    <name type="scientific">Scytonema hofmannii PCC 7110</name>
    <dbReference type="NCBI Taxonomy" id="128403"/>
    <lineage>
        <taxon>Bacteria</taxon>
        <taxon>Bacillati</taxon>
        <taxon>Cyanobacteriota</taxon>
        <taxon>Cyanophyceae</taxon>
        <taxon>Nostocales</taxon>
        <taxon>Scytonemataceae</taxon>
        <taxon>Scytonema</taxon>
    </lineage>
</organism>
<feature type="domain" description="Helicase ATP-binding" evidence="3">
    <location>
        <begin position="199"/>
        <end position="381"/>
    </location>
</feature>
<protein>
    <submittedName>
        <fullName evidence="5">DEAD/DEAH box helicase</fullName>
    </submittedName>
</protein>
<evidence type="ECO:0000259" key="4">
    <source>
        <dbReference type="PROSITE" id="PS51194"/>
    </source>
</evidence>
<dbReference type="InterPro" id="IPR001650">
    <property type="entry name" value="Helicase_C-like"/>
</dbReference>
<dbReference type="STRING" id="128403.WA1_02785"/>
<dbReference type="EMBL" id="ANNX02000012">
    <property type="protein sequence ID" value="KYC44084.1"/>
    <property type="molecule type" value="Genomic_DNA"/>
</dbReference>
<dbReference type="InterPro" id="IPR014001">
    <property type="entry name" value="Helicase_ATP-bd"/>
</dbReference>
<evidence type="ECO:0000259" key="3">
    <source>
        <dbReference type="PROSITE" id="PS51192"/>
    </source>
</evidence>
<gene>
    <name evidence="5" type="ORF">WA1_02785</name>
</gene>
<dbReference type="SMART" id="SM00490">
    <property type="entry name" value="HELICc"/>
    <property type="match status" value="1"/>
</dbReference>
<dbReference type="Pfam" id="PF00270">
    <property type="entry name" value="DEAD"/>
    <property type="match status" value="1"/>
</dbReference>
<proteinExistence type="predicted"/>
<dbReference type="GO" id="GO:0003677">
    <property type="term" value="F:DNA binding"/>
    <property type="evidence" value="ECO:0007669"/>
    <property type="project" value="TreeGrafter"/>
</dbReference>
<dbReference type="RefSeq" id="WP_017741386.1">
    <property type="nucleotide sequence ID" value="NZ_KQ976354.1"/>
</dbReference>
<feature type="domain" description="Helicase C-terminal" evidence="4">
    <location>
        <begin position="1017"/>
        <end position="1198"/>
    </location>
</feature>
<dbReference type="InterPro" id="IPR011545">
    <property type="entry name" value="DEAD/DEAH_box_helicase_dom"/>
</dbReference>
<dbReference type="Proteomes" id="UP000076925">
    <property type="component" value="Unassembled WGS sequence"/>
</dbReference>
<dbReference type="PROSITE" id="PS51194">
    <property type="entry name" value="HELICASE_CTER"/>
    <property type="match status" value="1"/>
</dbReference>
<evidence type="ECO:0000256" key="2">
    <source>
        <dbReference type="ARBA" id="ARBA00022840"/>
    </source>
</evidence>
<name>A0A139XHB5_9CYAN</name>
<keyword evidence="5" id="KW-0378">Hydrolase</keyword>
<sequence>MKITIKLQDLLQQSESAITATSTFLSQKLAVLDCTDVISVTPEQLTLIFSAIPQNWDVRELAEIITLSTLTDTLNQQLTQYINQRLGQTTLQSSSPTPYTPSTQSLDIFNFRNKVIGDYRRYIESFLKIRDSQVKEFVDKELEKGQLWTDSLVQLNPKYRPGATVTELVQQGLLHPDCNHYFAKDGKPFTFHYHQKQAFETAQRQEPYIVTTGTGSGKSLTYVVPIVDNLLRHPDIQGVRAILVYPMNALINSQEEELKKFLDNVKNTHIRIAKYTGQEGLEKKTEIQNNPPHILLSNYVMLELMLSRTHENELVESPHLKFLVLDELHTYRGRQGADVAILIRKLRQRCGKNLLCIGTSATMSSEGSREQRRQVVANVASKLFGVEIKASHVIDETLQRSIQRVEPSVEELRQSIQAGLPPSAQTLENFKQHPLSHWIEMNFGLKEEVIDGLPDVKDKPSATSTDKIIPFPTKSAYKDAKVAASTGTYKTSSKQSVNYIRRQPITLQEGAERLAQVCSLSGSLDEDALKRDSQQCLTVLQQMFLWGSKTKGLAFRLHQFISQGGSVYATIESRCDRFLTLEGQYTTTENRLLYPLVFCRECGQDYYVVRYDADKEMILPQLPTALDINPDDADITEGYLTLDEPELWDKNDEDRLPDSWFKETKKLGRVVKPEYAKHLPLKLQVLPDGKVTSSVLQGTTCWFIPKPFLFCLHCGVVYDKKRKEFTKLSRLSSEGRSTATTLLCLSTVSRLKQVFTDNNAKAAKILSFTDNRQDASLQAGHFNDFVQTSFLRAALNSAIQENQELTHKGLASEVVKQMGLSQIDYATQSAEFGIGKRRNEEAFSNLIEYRLYEDLRRGWRIVQPNLEQCGLLTIEYSTLRESSADTKLWQKYRHPILLQASSQQRYFVAKTFLDHLRKQLAIDAAILQPDGIEHLKKEVAQALKEPWKIDNFEYLHQATWAILGSTDKRSPFRSVVKLTFRSEIGRFLRFNRAWDWLQKPLSELEYNELINALVNALVDAGYLYKKGEEVQLKINSMVWKATQYSEIPPDPLTSRRLHGDERNISVNQFFQDFYQTNAHQIKAMEGREHTGQVKNENRQEREDKFRKGELAALFCSPTMELGIDISDLSVVHLRNVPPSPANYAQRSGRAGRSGQEALVITYASIGSGHDQYFFKRQNQMVAGVVAPPKLELANQDLIESHVYSIWLARTGLYLGESMNQILELDSPGYPLKDDVSQKLSMGSEKLAKCLDATKSILSDVFCQDDLKKASWYSDNWLHCTLENAIHAFDRACHRWRRLYKDAVEQLQDARNIIDRCARGYATHEERDIAQAQEKEALRQRNLLVGQVKGKSNSEFEFYPYRYFAAEGFLPGFNFPRLPVRAFIPTEEGGEFISRLRTVALREFAPSNIVYYEGSKFMVNKTKISVSGINYQRVHICFKCGYFHAGEESDRDTCSNCNTRLTDSHNNKALLTRLLEMETAFTRRRDRITCDEEERLKYGYNITTHFRYDRQKRRSATVQTPDGTVLLRITYGATANVWHINRGLNKKKSEERGFKLDIATGIWGDPKNDQSTNTLHTDVNLMVSNTCNILVIEPLSITTENKEAFITTLQYALETAIQAVYKLESDELDSERLGDGKYLLFWEAAEGGAGVLSQLLEQPNAFEKIAEAALDICHFKAAKDSCIQACYECLLSYRNQFDHALINRHSIQPLLEQLLHSTVVCEKGTSRDNQYQQLLQQTDPNSDFERVVLQEIYQRGYKLPDAAQELISEANCKPDFLYKLDAIAIFCDGSAHDHPDQKKKDRIERNNLKYNTQYRVLTLRYDEDWLALLEDLAKTLKRSDAGH</sequence>
<keyword evidence="5" id="KW-0347">Helicase</keyword>
<dbReference type="Pfam" id="PF00271">
    <property type="entry name" value="Helicase_C"/>
    <property type="match status" value="1"/>
</dbReference>
<reference evidence="5 6" key="1">
    <citation type="journal article" date="2013" name="Genome Biol. Evol.">
        <title>Genomes of Stigonematalean cyanobacteria (subsection V) and the evolution of oxygenic photosynthesis from prokaryotes to plastids.</title>
        <authorList>
            <person name="Dagan T."/>
            <person name="Roettger M."/>
            <person name="Stucken K."/>
            <person name="Landan G."/>
            <person name="Koch R."/>
            <person name="Major P."/>
            <person name="Gould S.B."/>
            <person name="Goremykin V.V."/>
            <person name="Rippka R."/>
            <person name="Tandeau de Marsac N."/>
            <person name="Gugger M."/>
            <person name="Lockhart P.J."/>
            <person name="Allen J.F."/>
            <person name="Brune I."/>
            <person name="Maus I."/>
            <person name="Puhler A."/>
            <person name="Martin W.F."/>
        </authorList>
    </citation>
    <scope>NUCLEOTIDE SEQUENCE [LARGE SCALE GENOMIC DNA]</scope>
    <source>
        <strain evidence="5 6">PCC 7110</strain>
    </source>
</reference>
<dbReference type="PROSITE" id="PS51192">
    <property type="entry name" value="HELICASE_ATP_BIND_1"/>
    <property type="match status" value="1"/>
</dbReference>
<dbReference type="SMART" id="SM00487">
    <property type="entry name" value="DEXDc"/>
    <property type="match status" value="1"/>
</dbReference>
<evidence type="ECO:0000256" key="1">
    <source>
        <dbReference type="ARBA" id="ARBA00022741"/>
    </source>
</evidence>
<dbReference type="InterPro" id="IPR027417">
    <property type="entry name" value="P-loop_NTPase"/>
</dbReference>
<dbReference type="GO" id="GO:0004386">
    <property type="term" value="F:helicase activity"/>
    <property type="evidence" value="ECO:0007669"/>
    <property type="project" value="UniProtKB-KW"/>
</dbReference>